<dbReference type="RefSeq" id="WP_126998075.1">
    <property type="nucleotide sequence ID" value="NZ_CP173192.1"/>
</dbReference>
<sequence>MIVSCPSCSTRYTLSDSSLGADGRKVRCAKCGNMWWQRPEAAPDFADVMADAPTEIRPSRSAAKTKTGKTPAGKTADAPPDRRTAVGLAALGVVLAGILAGGYVARDAVVRAWPPAALLYETVGLAVEPPGAGLTLQNVRSEQKVEGGVAVLIVDGQIANTSDAPRPVPRLRATALGGDQKPLQAWTMGASPEQLLPGEVATFHHSQPDPGPVAEVRITLDGG</sequence>
<comment type="caution">
    <text evidence="3">The sequence shown here is derived from an EMBL/GenBank/DDBJ whole genome shotgun (WGS) entry which is preliminary data.</text>
</comment>
<proteinExistence type="predicted"/>
<organism evidence="3 4">
    <name type="scientific">Azospirillum doebereinerae</name>
    <dbReference type="NCBI Taxonomy" id="92933"/>
    <lineage>
        <taxon>Bacteria</taxon>
        <taxon>Pseudomonadati</taxon>
        <taxon>Pseudomonadota</taxon>
        <taxon>Alphaproteobacteria</taxon>
        <taxon>Rhodospirillales</taxon>
        <taxon>Azospirillaceae</taxon>
        <taxon>Azospirillum</taxon>
    </lineage>
</organism>
<feature type="region of interest" description="Disordered" evidence="1">
    <location>
        <begin position="54"/>
        <end position="81"/>
    </location>
</feature>
<evidence type="ECO:0000313" key="4">
    <source>
        <dbReference type="Proteomes" id="UP000280346"/>
    </source>
</evidence>
<dbReference type="Proteomes" id="UP000280346">
    <property type="component" value="Unassembled WGS sequence"/>
</dbReference>
<evidence type="ECO:0000313" key="3">
    <source>
        <dbReference type="EMBL" id="RUQ71371.1"/>
    </source>
</evidence>
<evidence type="ECO:0000256" key="1">
    <source>
        <dbReference type="SAM" id="MobiDB-lite"/>
    </source>
</evidence>
<protein>
    <submittedName>
        <fullName evidence="3">DUF3426 domain-containing protein</fullName>
    </submittedName>
</protein>
<feature type="compositionally biased region" description="Low complexity" evidence="1">
    <location>
        <begin position="62"/>
        <end position="76"/>
    </location>
</feature>
<gene>
    <name evidence="3" type="ORF">EJ913_11985</name>
</gene>
<dbReference type="Pfam" id="PF13717">
    <property type="entry name" value="Zn_ribbon_4"/>
    <property type="match status" value="1"/>
</dbReference>
<dbReference type="AlphaFoldDB" id="A0A3S0XBE4"/>
<dbReference type="OrthoDB" id="7159357at2"/>
<keyword evidence="4" id="KW-1185">Reference proteome</keyword>
<dbReference type="NCBIfam" id="TIGR02098">
    <property type="entry name" value="MJ0042_CXXC"/>
    <property type="match status" value="1"/>
</dbReference>
<evidence type="ECO:0000259" key="2">
    <source>
        <dbReference type="Pfam" id="PF13717"/>
    </source>
</evidence>
<dbReference type="EMBL" id="RZIJ01000008">
    <property type="protein sequence ID" value="RUQ71371.1"/>
    <property type="molecule type" value="Genomic_DNA"/>
</dbReference>
<dbReference type="InterPro" id="IPR011723">
    <property type="entry name" value="Znf/thioredoxin_put"/>
</dbReference>
<feature type="domain" description="Zinc finger/thioredoxin putative" evidence="2">
    <location>
        <begin position="1"/>
        <end position="35"/>
    </location>
</feature>
<reference evidence="3 4" key="1">
    <citation type="submission" date="2018-12" db="EMBL/GenBank/DDBJ databases">
        <authorList>
            <person name="Yang Y."/>
        </authorList>
    </citation>
    <scope>NUCLEOTIDE SEQUENCE [LARGE SCALE GENOMIC DNA]</scope>
    <source>
        <strain evidence="3 4">GSF71</strain>
    </source>
</reference>
<name>A0A3S0XBE4_9PROT</name>
<accession>A0A3S0XBE4</accession>